<dbReference type="AlphaFoldDB" id="A0A918Y264"/>
<feature type="region of interest" description="Disordered" evidence="1">
    <location>
        <begin position="1"/>
        <end position="75"/>
    </location>
</feature>
<evidence type="ECO:0000313" key="3">
    <source>
        <dbReference type="Proteomes" id="UP000608955"/>
    </source>
</evidence>
<dbReference type="EMBL" id="BMVF01000004">
    <property type="protein sequence ID" value="GHD87416.1"/>
    <property type="molecule type" value="Genomic_DNA"/>
</dbReference>
<name>A0A918Y264_9ACTN</name>
<evidence type="ECO:0000313" key="2">
    <source>
        <dbReference type="EMBL" id="GHD87416.1"/>
    </source>
</evidence>
<dbReference type="Proteomes" id="UP000608955">
    <property type="component" value="Unassembled WGS sequence"/>
</dbReference>
<protein>
    <submittedName>
        <fullName evidence="2">Uncharacterized protein</fullName>
    </submittedName>
</protein>
<organism evidence="2 3">
    <name type="scientific">Streptomyces naganishii JCM 4654</name>
    <dbReference type="NCBI Taxonomy" id="1306179"/>
    <lineage>
        <taxon>Bacteria</taxon>
        <taxon>Bacillati</taxon>
        <taxon>Actinomycetota</taxon>
        <taxon>Actinomycetes</taxon>
        <taxon>Kitasatosporales</taxon>
        <taxon>Streptomycetaceae</taxon>
        <taxon>Streptomyces</taxon>
    </lineage>
</organism>
<evidence type="ECO:0000256" key="1">
    <source>
        <dbReference type="SAM" id="MobiDB-lite"/>
    </source>
</evidence>
<sequence length="94" mass="9985">MNLYLRTGPAPRARSAASTSGSDGFTYPLGPSGTKRRRPESVEPGADPELRDAPACGPEPAGETDPEQAPRSPEPAAMIEALSKVRRVYVCMTE</sequence>
<keyword evidence="3" id="KW-1185">Reference proteome</keyword>
<proteinExistence type="predicted"/>
<reference evidence="2" key="2">
    <citation type="submission" date="2020-09" db="EMBL/GenBank/DDBJ databases">
        <authorList>
            <person name="Sun Q."/>
            <person name="Ohkuma M."/>
        </authorList>
    </citation>
    <scope>NUCLEOTIDE SEQUENCE</scope>
    <source>
        <strain evidence="2">JCM 4654</strain>
    </source>
</reference>
<gene>
    <name evidence="2" type="ORF">GCM10010508_19460</name>
</gene>
<comment type="caution">
    <text evidence="2">The sequence shown here is derived from an EMBL/GenBank/DDBJ whole genome shotgun (WGS) entry which is preliminary data.</text>
</comment>
<reference evidence="2" key="1">
    <citation type="journal article" date="2014" name="Int. J. Syst. Evol. Microbiol.">
        <title>Complete genome sequence of Corynebacterium casei LMG S-19264T (=DSM 44701T), isolated from a smear-ripened cheese.</title>
        <authorList>
            <consortium name="US DOE Joint Genome Institute (JGI-PGF)"/>
            <person name="Walter F."/>
            <person name="Albersmeier A."/>
            <person name="Kalinowski J."/>
            <person name="Ruckert C."/>
        </authorList>
    </citation>
    <scope>NUCLEOTIDE SEQUENCE</scope>
    <source>
        <strain evidence="2">JCM 4654</strain>
    </source>
</reference>
<accession>A0A918Y264</accession>
<feature type="compositionally biased region" description="Low complexity" evidence="1">
    <location>
        <begin position="7"/>
        <end position="22"/>
    </location>
</feature>